<comment type="caution">
    <text evidence="1">The sequence shown here is derived from an EMBL/GenBank/DDBJ whole genome shotgun (WGS) entry which is preliminary data.</text>
</comment>
<reference evidence="1" key="1">
    <citation type="submission" date="2023-02" db="EMBL/GenBank/DDBJ databases">
        <title>Description of Herbaspirillum huttiense subsp. nephrolepsisexaltata and Herbaspirillum huttiense subsp. lycopersicon.</title>
        <authorList>
            <person name="Poudel M."/>
            <person name="Sharma A."/>
            <person name="Goss E."/>
            <person name="Tapia J.H."/>
            <person name="Harmon C.M."/>
            <person name="Jones J.B."/>
        </authorList>
    </citation>
    <scope>NUCLEOTIDE SEQUENCE</scope>
    <source>
        <strain evidence="1">NC40101</strain>
    </source>
</reference>
<proteinExistence type="predicted"/>
<dbReference type="AlphaFoldDB" id="A0AAE4K6R1"/>
<protein>
    <submittedName>
        <fullName evidence="1">Uncharacterized protein</fullName>
    </submittedName>
</protein>
<dbReference type="EMBL" id="JAVRAA010000005">
    <property type="protein sequence ID" value="MDT0337563.1"/>
    <property type="molecule type" value="Genomic_DNA"/>
</dbReference>
<organism evidence="1">
    <name type="scientific">Herbaspirillum huttiense subsp. nephrolepidis</name>
    <dbReference type="NCBI Taxonomy" id="3075126"/>
    <lineage>
        <taxon>Bacteria</taxon>
        <taxon>Pseudomonadati</taxon>
        <taxon>Pseudomonadota</taxon>
        <taxon>Betaproteobacteria</taxon>
        <taxon>Burkholderiales</taxon>
        <taxon>Oxalobacteraceae</taxon>
        <taxon>Herbaspirillum</taxon>
    </lineage>
</organism>
<name>A0AAE4K6R1_9BURK</name>
<sequence>MKGARINRAIRELACEVDKRLAGLVLDSGLPHKKPNLADTQAGQEILAALSQVKHKQIFQMYHETVGLRVLTPRMVICCEQIKGKKRLWVPESTYITDPTFFHDGYEGFRSWVDERTASASTSRVIVFWFAPVVSTSGHDAIYVFAKHVEEGLEVSLALDLDKRAIVSVANSIPTAVEAHLTPVPFDPRFLKELMNAAAVDEEDPGLAELRSLMVRAGIEDAKLSNHLVKSMLIAGLTSRTARDVAHMYARSAGSFVSAEMESVLLAVVADAERRIASLRSDSARALASKQKELDRVMGARDHFKAKFESMSRDAANAPKVSSISVAAKSPADKAPVGATKLRQALDALF</sequence>
<accession>A0AAE4K6R1</accession>
<dbReference type="RefSeq" id="WP_284077030.1">
    <property type="nucleotide sequence ID" value="NZ_JAVLSM010000007.1"/>
</dbReference>
<evidence type="ECO:0000313" key="1">
    <source>
        <dbReference type="EMBL" id="MDT0337563.1"/>
    </source>
</evidence>
<gene>
    <name evidence="1" type="ORF">RJN63_12035</name>
</gene>